<evidence type="ECO:0008006" key="4">
    <source>
        <dbReference type="Google" id="ProtNLM"/>
    </source>
</evidence>
<gene>
    <name evidence="2" type="ORF">PYS61_03545</name>
</gene>
<dbReference type="RefSeq" id="WP_315570300.1">
    <property type="nucleotide sequence ID" value="NZ_CP118866.1"/>
</dbReference>
<evidence type="ECO:0000313" key="3">
    <source>
        <dbReference type="Proteomes" id="UP001220478"/>
    </source>
</evidence>
<proteinExistence type="predicted"/>
<dbReference type="Proteomes" id="UP001220478">
    <property type="component" value="Chromosome"/>
</dbReference>
<protein>
    <recommendedName>
        <fullName evidence="4">Lipoprotein</fullName>
    </recommendedName>
</protein>
<name>A0ABY8C3A7_9FIRM</name>
<reference evidence="2 3" key="1">
    <citation type="submission" date="2023-02" db="EMBL/GenBank/DDBJ databases">
        <title>Novel Oscillospiraceae bacterial genomes.</title>
        <authorList>
            <person name="Srinivasan S."/>
            <person name="Austin M.N."/>
            <person name="Fiedler T.L."/>
            <person name="Strenk S.M."/>
            <person name="Agnew K.J."/>
            <person name="Nagana Gowda G.A."/>
            <person name="Raftery D."/>
            <person name="Beamer M.A."/>
            <person name="Achilles S.L."/>
            <person name="Wiesenfeld H.C."/>
            <person name="Fredricks D.N."/>
            <person name="Hillier S.L."/>
        </authorList>
    </citation>
    <scope>NUCLEOTIDE SEQUENCE [LARGE SCALE GENOMIC DNA]</scope>
    <source>
        <strain evidence="2 3">CHIC02 1186E3-8</strain>
    </source>
</reference>
<feature type="signal peptide" evidence="1">
    <location>
        <begin position="1"/>
        <end position="23"/>
    </location>
</feature>
<evidence type="ECO:0000256" key="1">
    <source>
        <dbReference type="SAM" id="SignalP"/>
    </source>
</evidence>
<keyword evidence="1" id="KW-0732">Signal</keyword>
<feature type="chain" id="PRO_5045544281" description="Lipoprotein" evidence="1">
    <location>
        <begin position="24"/>
        <end position="123"/>
    </location>
</feature>
<evidence type="ECO:0000313" key="2">
    <source>
        <dbReference type="EMBL" id="WEG35032.1"/>
    </source>
</evidence>
<keyword evidence="3" id="KW-1185">Reference proteome</keyword>
<sequence length="123" mass="14179">MKDLKKLLALLLLIAFMPLCLVACQSKSKAFKVVDYLTTDWDSKRVVIEGKIYNNSKDIKENVVLHYHVEMKDGKKADLGEIKFPQLKANGDYQEYKLDVHDKAMQIKNFDLRNVKSFAADIQ</sequence>
<dbReference type="EMBL" id="CP118868">
    <property type="protein sequence ID" value="WEG35032.1"/>
    <property type="molecule type" value="Genomic_DNA"/>
</dbReference>
<organism evidence="2 3">
    <name type="scientific">Amygdalobacter indicium</name>
    <dbReference type="NCBI Taxonomy" id="3029272"/>
    <lineage>
        <taxon>Bacteria</taxon>
        <taxon>Bacillati</taxon>
        <taxon>Bacillota</taxon>
        <taxon>Clostridia</taxon>
        <taxon>Eubacteriales</taxon>
        <taxon>Oscillospiraceae</taxon>
        <taxon>Amygdalobacter</taxon>
    </lineage>
</organism>
<accession>A0ABY8C3A7</accession>